<comment type="similarity">
    <text evidence="3 13">Belongs to the cytochrome P450 family.</text>
</comment>
<evidence type="ECO:0000256" key="3">
    <source>
        <dbReference type="ARBA" id="ARBA00010617"/>
    </source>
</evidence>
<reference evidence="14" key="1">
    <citation type="submission" date="2019-09" db="EMBL/GenBank/DDBJ databases">
        <title>Draft genome information of white flower Hibiscus syriacus.</title>
        <authorList>
            <person name="Kim Y.-M."/>
        </authorList>
    </citation>
    <scope>NUCLEOTIDE SEQUENCE [LARGE SCALE GENOMIC DNA]</scope>
    <source>
        <strain evidence="14">YM2019G1</strain>
    </source>
</reference>
<evidence type="ECO:0000256" key="5">
    <source>
        <dbReference type="ARBA" id="ARBA00022692"/>
    </source>
</evidence>
<feature type="binding site" description="axial binding residue" evidence="12">
    <location>
        <position position="195"/>
    </location>
    <ligand>
        <name>heme</name>
        <dbReference type="ChEBI" id="CHEBI:30413"/>
    </ligand>
    <ligandPart>
        <name>Fe</name>
        <dbReference type="ChEBI" id="CHEBI:18248"/>
    </ligandPart>
</feature>
<evidence type="ECO:0000256" key="8">
    <source>
        <dbReference type="ARBA" id="ARBA00023002"/>
    </source>
</evidence>
<keyword evidence="10 13" id="KW-0503">Monooxygenase</keyword>
<dbReference type="GO" id="GO:0016020">
    <property type="term" value="C:membrane"/>
    <property type="evidence" value="ECO:0007669"/>
    <property type="project" value="UniProtKB-SubCell"/>
</dbReference>
<keyword evidence="4 12" id="KW-0349">Heme</keyword>
<evidence type="ECO:0000256" key="11">
    <source>
        <dbReference type="ARBA" id="ARBA00023136"/>
    </source>
</evidence>
<evidence type="ECO:0000256" key="2">
    <source>
        <dbReference type="ARBA" id="ARBA00004167"/>
    </source>
</evidence>
<comment type="caution">
    <text evidence="14">The sequence shown here is derived from an EMBL/GenBank/DDBJ whole genome shotgun (WGS) entry which is preliminary data.</text>
</comment>
<dbReference type="GO" id="GO:0016705">
    <property type="term" value="F:oxidoreductase activity, acting on paired donors, with incorporation or reduction of molecular oxygen"/>
    <property type="evidence" value="ECO:0007669"/>
    <property type="project" value="InterPro"/>
</dbReference>
<accession>A0A6A2XK70</accession>
<dbReference type="SUPFAM" id="SSF48264">
    <property type="entry name" value="Cytochrome P450"/>
    <property type="match status" value="1"/>
</dbReference>
<dbReference type="EMBL" id="VEPZ02001762">
    <property type="protein sequence ID" value="KAE8656817.1"/>
    <property type="molecule type" value="Genomic_DNA"/>
</dbReference>
<evidence type="ECO:0000256" key="7">
    <source>
        <dbReference type="ARBA" id="ARBA00022989"/>
    </source>
</evidence>
<keyword evidence="8 13" id="KW-0560">Oxidoreductase</keyword>
<evidence type="ECO:0000256" key="4">
    <source>
        <dbReference type="ARBA" id="ARBA00022617"/>
    </source>
</evidence>
<evidence type="ECO:0000256" key="6">
    <source>
        <dbReference type="ARBA" id="ARBA00022723"/>
    </source>
</evidence>
<dbReference type="InterPro" id="IPR017972">
    <property type="entry name" value="Cyt_P450_CS"/>
</dbReference>
<dbReference type="Gene3D" id="1.10.630.10">
    <property type="entry name" value="Cytochrome P450"/>
    <property type="match status" value="2"/>
</dbReference>
<evidence type="ECO:0000256" key="1">
    <source>
        <dbReference type="ARBA" id="ARBA00001971"/>
    </source>
</evidence>
<dbReference type="InterPro" id="IPR050665">
    <property type="entry name" value="Cytochrome_P450_Monooxygen"/>
</dbReference>
<keyword evidence="5" id="KW-0812">Transmembrane</keyword>
<dbReference type="GO" id="GO:0020037">
    <property type="term" value="F:heme binding"/>
    <property type="evidence" value="ECO:0007669"/>
    <property type="project" value="InterPro"/>
</dbReference>
<comment type="cofactor">
    <cofactor evidence="1 12">
        <name>heme</name>
        <dbReference type="ChEBI" id="CHEBI:30413"/>
    </cofactor>
</comment>
<dbReference type="PANTHER" id="PTHR24282">
    <property type="entry name" value="CYTOCHROME P450 FAMILY MEMBER"/>
    <property type="match status" value="1"/>
</dbReference>
<dbReference type="Proteomes" id="UP000436088">
    <property type="component" value="Unassembled WGS sequence"/>
</dbReference>
<evidence type="ECO:0000313" key="14">
    <source>
        <dbReference type="EMBL" id="KAE8656817.1"/>
    </source>
</evidence>
<proteinExistence type="inferred from homology"/>
<name>A0A6A2XK70_HIBSY</name>
<keyword evidence="6 12" id="KW-0479">Metal-binding</keyword>
<dbReference type="InterPro" id="IPR036396">
    <property type="entry name" value="Cyt_P450_sf"/>
</dbReference>
<keyword evidence="15" id="KW-1185">Reference proteome</keyword>
<dbReference type="Pfam" id="PF00067">
    <property type="entry name" value="p450"/>
    <property type="match status" value="2"/>
</dbReference>
<comment type="subcellular location">
    <subcellularLocation>
        <location evidence="2">Membrane</location>
        <topology evidence="2">Single-pass membrane protein</topology>
    </subcellularLocation>
</comment>
<evidence type="ECO:0000256" key="10">
    <source>
        <dbReference type="ARBA" id="ARBA00023033"/>
    </source>
</evidence>
<protein>
    <recommendedName>
        <fullName evidence="16">Cytochrome P450</fullName>
    </recommendedName>
</protein>
<organism evidence="14 15">
    <name type="scientific">Hibiscus syriacus</name>
    <name type="common">Rose of Sharon</name>
    <dbReference type="NCBI Taxonomy" id="106335"/>
    <lineage>
        <taxon>Eukaryota</taxon>
        <taxon>Viridiplantae</taxon>
        <taxon>Streptophyta</taxon>
        <taxon>Embryophyta</taxon>
        <taxon>Tracheophyta</taxon>
        <taxon>Spermatophyta</taxon>
        <taxon>Magnoliopsida</taxon>
        <taxon>eudicotyledons</taxon>
        <taxon>Gunneridae</taxon>
        <taxon>Pentapetalae</taxon>
        <taxon>rosids</taxon>
        <taxon>malvids</taxon>
        <taxon>Malvales</taxon>
        <taxon>Malvaceae</taxon>
        <taxon>Malvoideae</taxon>
        <taxon>Hibiscus</taxon>
    </lineage>
</organism>
<gene>
    <name evidence="14" type="ORF">F3Y22_tig00116997pilonHSYRG00400</name>
</gene>
<evidence type="ECO:0000256" key="9">
    <source>
        <dbReference type="ARBA" id="ARBA00023004"/>
    </source>
</evidence>
<keyword evidence="11" id="KW-0472">Membrane</keyword>
<dbReference type="GO" id="GO:0005506">
    <property type="term" value="F:iron ion binding"/>
    <property type="evidence" value="ECO:0007669"/>
    <property type="project" value="InterPro"/>
</dbReference>
<dbReference type="PANTHER" id="PTHR24282:SF28">
    <property type="entry name" value="CYTOCHROME P450"/>
    <property type="match status" value="1"/>
</dbReference>
<sequence length="247" mass="27723">MTELMVESDIRVDDCVRSFTSYVISKVVFGDEWQKGMEIFPKSLALINAMSSPTILSGIPFFRYLPTKNNREIWRIEKEIHSIIMGIVKKHAESETACKDLLQVVIEGSKGNLEPSITADQFIADNCKDICIPASETRIRAEVSQVCENGVLNFDMLHKMKMQQHLFQGRPAKSEAGACKSCQAYIPFGLGARECPGQSFAMTELQVLFAIIVSNFILTIAPSYRYSPQYALLTEPEFGVNLLVRKI</sequence>
<evidence type="ECO:0000256" key="12">
    <source>
        <dbReference type="PIRSR" id="PIRSR602401-1"/>
    </source>
</evidence>
<dbReference type="AlphaFoldDB" id="A0A6A2XK70"/>
<evidence type="ECO:0000256" key="13">
    <source>
        <dbReference type="RuleBase" id="RU000461"/>
    </source>
</evidence>
<dbReference type="PROSITE" id="PS00086">
    <property type="entry name" value="CYTOCHROME_P450"/>
    <property type="match status" value="1"/>
</dbReference>
<evidence type="ECO:0008006" key="16">
    <source>
        <dbReference type="Google" id="ProtNLM"/>
    </source>
</evidence>
<keyword evidence="7" id="KW-1133">Transmembrane helix</keyword>
<dbReference type="InterPro" id="IPR001128">
    <property type="entry name" value="Cyt_P450"/>
</dbReference>
<dbReference type="PRINTS" id="PR00463">
    <property type="entry name" value="EP450I"/>
</dbReference>
<dbReference type="InterPro" id="IPR002401">
    <property type="entry name" value="Cyt_P450_E_grp-I"/>
</dbReference>
<evidence type="ECO:0000313" key="15">
    <source>
        <dbReference type="Proteomes" id="UP000436088"/>
    </source>
</evidence>
<keyword evidence="9 12" id="KW-0408">Iron</keyword>
<dbReference type="GO" id="GO:0004497">
    <property type="term" value="F:monooxygenase activity"/>
    <property type="evidence" value="ECO:0007669"/>
    <property type="project" value="UniProtKB-KW"/>
</dbReference>